<dbReference type="EMBL" id="JAVRET010000032">
    <property type="protein sequence ID" value="MDT0410463.1"/>
    <property type="molecule type" value="Genomic_DNA"/>
</dbReference>
<name>A0ABU2R2A6_9ACTN</name>
<gene>
    <name evidence="2" type="ORF">RM698_15530</name>
</gene>
<feature type="compositionally biased region" description="Low complexity" evidence="1">
    <location>
        <begin position="68"/>
        <end position="81"/>
    </location>
</feature>
<evidence type="ECO:0000313" key="3">
    <source>
        <dbReference type="Proteomes" id="UP001183610"/>
    </source>
</evidence>
<dbReference type="Proteomes" id="UP001183610">
    <property type="component" value="Unassembled WGS sequence"/>
</dbReference>
<comment type="caution">
    <text evidence="2">The sequence shown here is derived from an EMBL/GenBank/DDBJ whole genome shotgun (WGS) entry which is preliminary data.</text>
</comment>
<accession>A0ABU2R2A6</accession>
<evidence type="ECO:0000256" key="1">
    <source>
        <dbReference type="SAM" id="MobiDB-lite"/>
    </source>
</evidence>
<organism evidence="2 3">
    <name type="scientific">Streptomyces evansiae</name>
    <dbReference type="NCBI Taxonomy" id="3075535"/>
    <lineage>
        <taxon>Bacteria</taxon>
        <taxon>Bacillati</taxon>
        <taxon>Actinomycetota</taxon>
        <taxon>Actinomycetes</taxon>
        <taxon>Kitasatosporales</taxon>
        <taxon>Streptomycetaceae</taxon>
        <taxon>Streptomyces</taxon>
    </lineage>
</organism>
<protein>
    <submittedName>
        <fullName evidence="2">Uncharacterized protein</fullName>
    </submittedName>
</protein>
<reference evidence="3" key="1">
    <citation type="submission" date="2023-07" db="EMBL/GenBank/DDBJ databases">
        <title>30 novel species of actinomycetes from the DSMZ collection.</title>
        <authorList>
            <person name="Nouioui I."/>
        </authorList>
    </citation>
    <scope>NUCLEOTIDE SEQUENCE [LARGE SCALE GENOMIC DNA]</scope>
    <source>
        <strain evidence="3">DSM 41979</strain>
    </source>
</reference>
<feature type="region of interest" description="Disordered" evidence="1">
    <location>
        <begin position="59"/>
        <end position="81"/>
    </location>
</feature>
<keyword evidence="3" id="KW-1185">Reference proteome</keyword>
<evidence type="ECO:0000313" key="2">
    <source>
        <dbReference type="EMBL" id="MDT0410463.1"/>
    </source>
</evidence>
<sequence>MRPEQLQDYALDLAKNTPGVTRVQTLAEAGDTKHPYGLAVSRGKEERWQFIGQLAPGEKFDAPAAPVEGTPASGPAPAGDAGAEEWLAGIVLAAENPQIASVTRWSTREGEHPGNYGLTVDYHNGARTFIRAL</sequence>
<proteinExistence type="predicted"/>
<dbReference type="RefSeq" id="WP_010274230.1">
    <property type="nucleotide sequence ID" value="NZ_JAVRET010000032.1"/>
</dbReference>